<proteinExistence type="predicted"/>
<feature type="compositionally biased region" description="Basic and acidic residues" evidence="1">
    <location>
        <begin position="1"/>
        <end position="10"/>
    </location>
</feature>
<dbReference type="Proteomes" id="UP000027265">
    <property type="component" value="Unassembled WGS sequence"/>
</dbReference>
<gene>
    <name evidence="3" type="ORF">JAAARDRAFT_648522</name>
</gene>
<dbReference type="EMBL" id="KL197716">
    <property type="protein sequence ID" value="KDQ58963.1"/>
    <property type="molecule type" value="Genomic_DNA"/>
</dbReference>
<dbReference type="HOGENOM" id="CLU_1749952_0_0_1"/>
<keyword evidence="4" id="KW-1185">Reference proteome</keyword>
<reference evidence="4" key="1">
    <citation type="journal article" date="2014" name="Proc. Natl. Acad. Sci. U.S.A.">
        <title>Extensive sampling of basidiomycete genomes demonstrates inadequacy of the white-rot/brown-rot paradigm for wood decay fungi.</title>
        <authorList>
            <person name="Riley R."/>
            <person name="Salamov A.A."/>
            <person name="Brown D.W."/>
            <person name="Nagy L.G."/>
            <person name="Floudas D."/>
            <person name="Held B.W."/>
            <person name="Levasseur A."/>
            <person name="Lombard V."/>
            <person name="Morin E."/>
            <person name="Otillar R."/>
            <person name="Lindquist E.A."/>
            <person name="Sun H."/>
            <person name="LaButti K.M."/>
            <person name="Schmutz J."/>
            <person name="Jabbour D."/>
            <person name="Luo H."/>
            <person name="Baker S.E."/>
            <person name="Pisabarro A.G."/>
            <person name="Walton J.D."/>
            <person name="Blanchette R.A."/>
            <person name="Henrissat B."/>
            <person name="Martin F."/>
            <person name="Cullen D."/>
            <person name="Hibbett D.S."/>
            <person name="Grigoriev I.V."/>
        </authorList>
    </citation>
    <scope>NUCLEOTIDE SEQUENCE [LARGE SCALE GENOMIC DNA]</scope>
    <source>
        <strain evidence="4">MUCL 33604</strain>
    </source>
</reference>
<dbReference type="AlphaFoldDB" id="A0A067PVX7"/>
<evidence type="ECO:0000313" key="4">
    <source>
        <dbReference type="Proteomes" id="UP000027265"/>
    </source>
</evidence>
<keyword evidence="2" id="KW-1133">Transmembrane helix</keyword>
<name>A0A067PVX7_9AGAM</name>
<feature type="compositionally biased region" description="Polar residues" evidence="1">
    <location>
        <begin position="11"/>
        <end position="29"/>
    </location>
</feature>
<feature type="transmembrane region" description="Helical" evidence="2">
    <location>
        <begin position="75"/>
        <end position="93"/>
    </location>
</feature>
<dbReference type="InParanoid" id="A0A067PVX7"/>
<accession>A0A067PVX7</accession>
<organism evidence="3 4">
    <name type="scientific">Jaapia argillacea MUCL 33604</name>
    <dbReference type="NCBI Taxonomy" id="933084"/>
    <lineage>
        <taxon>Eukaryota</taxon>
        <taxon>Fungi</taxon>
        <taxon>Dikarya</taxon>
        <taxon>Basidiomycota</taxon>
        <taxon>Agaricomycotina</taxon>
        <taxon>Agaricomycetes</taxon>
        <taxon>Agaricomycetidae</taxon>
        <taxon>Jaapiales</taxon>
        <taxon>Jaapiaceae</taxon>
        <taxon>Jaapia</taxon>
    </lineage>
</organism>
<evidence type="ECO:0000256" key="2">
    <source>
        <dbReference type="SAM" id="Phobius"/>
    </source>
</evidence>
<protein>
    <submittedName>
        <fullName evidence="3">Uncharacterized protein</fullName>
    </submittedName>
</protein>
<evidence type="ECO:0000256" key="1">
    <source>
        <dbReference type="SAM" id="MobiDB-lite"/>
    </source>
</evidence>
<keyword evidence="2" id="KW-0812">Transmembrane</keyword>
<feature type="region of interest" description="Disordered" evidence="1">
    <location>
        <begin position="1"/>
        <end position="30"/>
    </location>
</feature>
<sequence length="149" mass="16693">MLDETRDLSKRTSSSQWIPSSPLPSSRITPPSIARTAEAEATLTASSAIPPRSAHPPTRRMVEVEGTPIASLPRWPALVLNLFGIGLVFVSLLQVHLCRFRILTIIHPYVDIICIGTHHTCRISGREDGSRRAQFRQHISLWALWVLHF</sequence>
<keyword evidence="2" id="KW-0472">Membrane</keyword>
<evidence type="ECO:0000313" key="3">
    <source>
        <dbReference type="EMBL" id="KDQ58963.1"/>
    </source>
</evidence>